<gene>
    <name evidence="6" type="ORF">PFISCL1PPCAC_25616</name>
</gene>
<feature type="domain" description="ABC transporter" evidence="5">
    <location>
        <begin position="95"/>
        <end position="341"/>
    </location>
</feature>
<protein>
    <recommendedName>
        <fullName evidence="5">ABC transporter domain-containing protein</fullName>
    </recommendedName>
</protein>
<dbReference type="InterPro" id="IPR003593">
    <property type="entry name" value="AAA+_ATPase"/>
</dbReference>
<dbReference type="PROSITE" id="PS00211">
    <property type="entry name" value="ABC_TRANSPORTER_1"/>
    <property type="match status" value="2"/>
</dbReference>
<evidence type="ECO:0000313" key="6">
    <source>
        <dbReference type="EMBL" id="GMT34319.1"/>
    </source>
</evidence>
<dbReference type="InterPro" id="IPR050611">
    <property type="entry name" value="ABCF"/>
</dbReference>
<dbReference type="InterPro" id="IPR027417">
    <property type="entry name" value="P-loop_NTPase"/>
</dbReference>
<sequence>MSDDEQLAAETATLAVSGKKLTKKDAKKAAKRAQYENEIRAMGGTVEGDVQIDYDEQERLGGGIGSGAALGDQFTVATQARSGKQQEQLDNEMDIKVENFDIQAQGRTLFSKATLTISHGRRYGLVGPNGMGKTTLLKHIGARKLPIPGNIDLLYCEQEIAVDATSAIDTVVKSDKRRLALLEEQDALTKRLEDGDASVEVTEKIKEVSDELRDIGADAAEPKARRILAGLGFSEAMQEKAVQDFSGGWRMRISLARALFLEPTLLMLDEPTNHLDLNAVIWLDHYLQSWKKTLLMVSHDQGFLDNVCTDIIHLNEQKLDYYKGNYTLFRKMHEQKTREQFKAYETQQKQLVALKKVGGKSSKQAEEELKNRAQNKQNKQQKGKKTHGMGDEDDAPPVELLQRMKQYTVKFLFPEPEKLAAPILGLHGVSFGYGKDVLFKNVDFGVDMESRIAIVGPNGVGKSTILKLLMGKIQPTSGELRKHRQLRIGWFDQHANEALNGEQSPIEYLITKFQIDPQDARKQLGTVGLPGAAHTVKIKDLSGGQKSRVALAELSLGSPDILILDEPTNNLDIESIHALACGIEAFGGGVVMVTHDERLVRKTNCQLWVVENQDICEIDGDFDDYRKEILDALGETL</sequence>
<keyword evidence="1" id="KW-0677">Repeat</keyword>
<feature type="region of interest" description="Disordered" evidence="4">
    <location>
        <begin position="356"/>
        <end position="395"/>
    </location>
</feature>
<dbReference type="Pfam" id="PF00005">
    <property type="entry name" value="ABC_tran"/>
    <property type="match status" value="2"/>
</dbReference>
<dbReference type="FunFam" id="3.40.50.300:FF:000011">
    <property type="entry name" value="Putative ABC transporter ATP-binding component"/>
    <property type="match status" value="1"/>
</dbReference>
<evidence type="ECO:0000256" key="2">
    <source>
        <dbReference type="ARBA" id="ARBA00022741"/>
    </source>
</evidence>
<evidence type="ECO:0000256" key="3">
    <source>
        <dbReference type="ARBA" id="ARBA00022840"/>
    </source>
</evidence>
<keyword evidence="2" id="KW-0547">Nucleotide-binding</keyword>
<dbReference type="Proteomes" id="UP001432322">
    <property type="component" value="Unassembled WGS sequence"/>
</dbReference>
<dbReference type="PANTHER" id="PTHR19211">
    <property type="entry name" value="ATP-BINDING TRANSPORT PROTEIN-RELATED"/>
    <property type="match status" value="1"/>
</dbReference>
<dbReference type="GO" id="GO:0005524">
    <property type="term" value="F:ATP binding"/>
    <property type="evidence" value="ECO:0007669"/>
    <property type="project" value="UniProtKB-KW"/>
</dbReference>
<dbReference type="SUPFAM" id="SSF52540">
    <property type="entry name" value="P-loop containing nucleoside triphosphate hydrolases"/>
    <property type="match status" value="2"/>
</dbReference>
<comment type="caution">
    <text evidence="6">The sequence shown here is derived from an EMBL/GenBank/DDBJ whole genome shotgun (WGS) entry which is preliminary data.</text>
</comment>
<feature type="domain" description="ABC transporter" evidence="5">
    <location>
        <begin position="424"/>
        <end position="637"/>
    </location>
</feature>
<dbReference type="Gene3D" id="3.40.50.300">
    <property type="entry name" value="P-loop containing nucleotide triphosphate hydrolases"/>
    <property type="match status" value="2"/>
</dbReference>
<evidence type="ECO:0000313" key="7">
    <source>
        <dbReference type="Proteomes" id="UP001432322"/>
    </source>
</evidence>
<evidence type="ECO:0000259" key="5">
    <source>
        <dbReference type="PROSITE" id="PS50893"/>
    </source>
</evidence>
<dbReference type="EMBL" id="BTSY01000006">
    <property type="protein sequence ID" value="GMT34319.1"/>
    <property type="molecule type" value="Genomic_DNA"/>
</dbReference>
<name>A0AAV5WUF5_9BILA</name>
<dbReference type="InterPro" id="IPR017871">
    <property type="entry name" value="ABC_transporter-like_CS"/>
</dbReference>
<dbReference type="PROSITE" id="PS50893">
    <property type="entry name" value="ABC_TRANSPORTER_2"/>
    <property type="match status" value="2"/>
</dbReference>
<accession>A0AAV5WUF5</accession>
<evidence type="ECO:0000256" key="4">
    <source>
        <dbReference type="SAM" id="MobiDB-lite"/>
    </source>
</evidence>
<dbReference type="SMART" id="SM00382">
    <property type="entry name" value="AAA"/>
    <property type="match status" value="2"/>
</dbReference>
<dbReference type="FunFam" id="3.40.50.300:FF:002050">
    <property type="entry name" value="ABC transporter, class F"/>
    <property type="match status" value="1"/>
</dbReference>
<keyword evidence="7" id="KW-1185">Reference proteome</keyword>
<dbReference type="PANTHER" id="PTHR19211:SF14">
    <property type="entry name" value="ATP-BINDING CASSETTE SUB-FAMILY F MEMBER 1"/>
    <property type="match status" value="1"/>
</dbReference>
<proteinExistence type="predicted"/>
<dbReference type="CDD" id="cd03221">
    <property type="entry name" value="ABCF_EF-3"/>
    <property type="match status" value="2"/>
</dbReference>
<dbReference type="AlphaFoldDB" id="A0AAV5WUF5"/>
<dbReference type="GO" id="GO:0016887">
    <property type="term" value="F:ATP hydrolysis activity"/>
    <property type="evidence" value="ECO:0007669"/>
    <property type="project" value="InterPro"/>
</dbReference>
<organism evidence="6 7">
    <name type="scientific">Pristionchus fissidentatus</name>
    <dbReference type="NCBI Taxonomy" id="1538716"/>
    <lineage>
        <taxon>Eukaryota</taxon>
        <taxon>Metazoa</taxon>
        <taxon>Ecdysozoa</taxon>
        <taxon>Nematoda</taxon>
        <taxon>Chromadorea</taxon>
        <taxon>Rhabditida</taxon>
        <taxon>Rhabditina</taxon>
        <taxon>Diplogasteromorpha</taxon>
        <taxon>Diplogasteroidea</taxon>
        <taxon>Neodiplogasteridae</taxon>
        <taxon>Pristionchus</taxon>
    </lineage>
</organism>
<keyword evidence="3" id="KW-0067">ATP-binding</keyword>
<evidence type="ECO:0000256" key="1">
    <source>
        <dbReference type="ARBA" id="ARBA00022737"/>
    </source>
</evidence>
<reference evidence="6" key="1">
    <citation type="submission" date="2023-10" db="EMBL/GenBank/DDBJ databases">
        <title>Genome assembly of Pristionchus species.</title>
        <authorList>
            <person name="Yoshida K."/>
            <person name="Sommer R.J."/>
        </authorList>
    </citation>
    <scope>NUCLEOTIDE SEQUENCE</scope>
    <source>
        <strain evidence="6">RS5133</strain>
    </source>
</reference>
<dbReference type="InterPro" id="IPR003439">
    <property type="entry name" value="ABC_transporter-like_ATP-bd"/>
</dbReference>